<protein>
    <recommendedName>
        <fullName evidence="2">N-acetylmuramoyl-L-alanine amidase</fullName>
        <ecNumber evidence="2">3.5.1.28</ecNumber>
    </recommendedName>
</protein>
<dbReference type="SMART" id="SM00646">
    <property type="entry name" value="Ami_3"/>
    <property type="match status" value="1"/>
</dbReference>
<dbReference type="PANTHER" id="PTHR30404:SF0">
    <property type="entry name" value="N-ACETYLMURAMOYL-L-ALANINE AMIDASE AMIC"/>
    <property type="match status" value="1"/>
</dbReference>
<proteinExistence type="predicted"/>
<keyword evidence="3" id="KW-0378">Hydrolase</keyword>
<dbReference type="Pfam" id="PF01520">
    <property type="entry name" value="Amidase_3"/>
    <property type="match status" value="1"/>
</dbReference>
<evidence type="ECO:0000313" key="5">
    <source>
        <dbReference type="EMBL" id="MDC7681698.1"/>
    </source>
</evidence>
<keyword evidence="6" id="KW-1185">Reference proteome</keyword>
<evidence type="ECO:0000256" key="2">
    <source>
        <dbReference type="ARBA" id="ARBA00011901"/>
    </source>
</evidence>
<reference evidence="5 6" key="1">
    <citation type="submission" date="2023-01" db="EMBL/GenBank/DDBJ databases">
        <title>Novel species of the genus Asticcacaulis isolated from rivers.</title>
        <authorList>
            <person name="Lu H."/>
        </authorList>
    </citation>
    <scope>NUCLEOTIDE SEQUENCE [LARGE SCALE GENOMIC DNA]</scope>
    <source>
        <strain evidence="5 6">BYS171W</strain>
    </source>
</reference>
<dbReference type="EC" id="3.5.1.28" evidence="2"/>
<sequence length="409" mass="44113">MIRRVWRFVGDGKIVLASLLAGFILVGATDITPVEAANKGDVVKVRLGGTQSQTRLVIDLGSSVRGELLSRDTDYDKAVLGLSGVSVNDALSGQGQGLIRSWKLDTTAGMTRLRLDFNGDAKVAKRFLLPPSDGISTYRYVVDVVSVAPQNTTVKPQPIEKAVPPLAPARTELVAEQPRRTKKVIVIDAGHGGHDPGAKGANSWEKDVNLAAARALKTKLEATGRYKVIMTRDTDAYVDKVARVRIARSANADLFISLHSDSGPDANVRGASIYTLSDSGTERAAKNAMNRGDWSLAVQSPDKIVGRILVDLTQRATKNRSATFAELMLDNLDGTTPLLKSSHRQAGFVVLLAADVPAVLLEMGFITNAEDERLLNDSGQRGRMMGQVVKAIDQYFANDVRYASFAMMP</sequence>
<feature type="domain" description="MurNAc-LAA" evidence="4">
    <location>
        <begin position="244"/>
        <end position="393"/>
    </location>
</feature>
<evidence type="ECO:0000256" key="3">
    <source>
        <dbReference type="ARBA" id="ARBA00022801"/>
    </source>
</evidence>
<dbReference type="CDD" id="cd02696">
    <property type="entry name" value="MurNAc-LAA"/>
    <property type="match status" value="1"/>
</dbReference>
<dbReference type="SUPFAM" id="SSF53187">
    <property type="entry name" value="Zn-dependent exopeptidases"/>
    <property type="match status" value="1"/>
</dbReference>
<comment type="caution">
    <text evidence="5">The sequence shown here is derived from an EMBL/GenBank/DDBJ whole genome shotgun (WGS) entry which is preliminary data.</text>
</comment>
<dbReference type="Gene3D" id="3.40.630.40">
    <property type="entry name" value="Zn-dependent exopeptidases"/>
    <property type="match status" value="1"/>
</dbReference>
<dbReference type="Proteomes" id="UP001214854">
    <property type="component" value="Unassembled WGS sequence"/>
</dbReference>
<dbReference type="PANTHER" id="PTHR30404">
    <property type="entry name" value="N-ACETYLMURAMOYL-L-ALANINE AMIDASE"/>
    <property type="match status" value="1"/>
</dbReference>
<accession>A0ABT5HNZ9</accession>
<evidence type="ECO:0000259" key="4">
    <source>
        <dbReference type="SMART" id="SM00646"/>
    </source>
</evidence>
<dbReference type="InterPro" id="IPR050695">
    <property type="entry name" value="N-acetylmuramoyl_amidase_3"/>
</dbReference>
<dbReference type="RefSeq" id="WP_272746213.1">
    <property type="nucleotide sequence ID" value="NZ_JAQQKX010000001.1"/>
</dbReference>
<dbReference type="InterPro" id="IPR002508">
    <property type="entry name" value="MurNAc-LAA_cat"/>
</dbReference>
<name>A0ABT5HNZ9_9CAUL</name>
<evidence type="ECO:0000313" key="6">
    <source>
        <dbReference type="Proteomes" id="UP001214854"/>
    </source>
</evidence>
<comment type="catalytic activity">
    <reaction evidence="1">
        <text>Hydrolyzes the link between N-acetylmuramoyl residues and L-amino acid residues in certain cell-wall glycopeptides.</text>
        <dbReference type="EC" id="3.5.1.28"/>
    </reaction>
</comment>
<organism evidence="5 6">
    <name type="scientific">Asticcacaulis aquaticus</name>
    <dbReference type="NCBI Taxonomy" id="2984212"/>
    <lineage>
        <taxon>Bacteria</taxon>
        <taxon>Pseudomonadati</taxon>
        <taxon>Pseudomonadota</taxon>
        <taxon>Alphaproteobacteria</taxon>
        <taxon>Caulobacterales</taxon>
        <taxon>Caulobacteraceae</taxon>
        <taxon>Asticcacaulis</taxon>
    </lineage>
</organism>
<evidence type="ECO:0000256" key="1">
    <source>
        <dbReference type="ARBA" id="ARBA00001561"/>
    </source>
</evidence>
<dbReference type="EMBL" id="JAQQKX010000001">
    <property type="protein sequence ID" value="MDC7681698.1"/>
    <property type="molecule type" value="Genomic_DNA"/>
</dbReference>
<gene>
    <name evidence="5" type="ORF">PQU92_00270</name>
</gene>